<sequence>MTVTDSRDACRAVVDNFPATRDDRGKVRAPDTLRNNMRVPDKQMSLTDLVAGLRGPRPRRLDTAAI</sequence>
<accession>A0A6N4ULM5</accession>
<name>A0A6N4ULM5_9MYCO</name>
<dbReference type="KEGG" id="malv:MALV_08250"/>
<evidence type="ECO:0000313" key="1">
    <source>
        <dbReference type="EMBL" id="BBX25700.1"/>
    </source>
</evidence>
<evidence type="ECO:0000313" key="2">
    <source>
        <dbReference type="Proteomes" id="UP000466906"/>
    </source>
</evidence>
<dbReference type="EMBL" id="AP022565">
    <property type="protein sequence ID" value="BBX25700.1"/>
    <property type="molecule type" value="Genomic_DNA"/>
</dbReference>
<dbReference type="Proteomes" id="UP000466906">
    <property type="component" value="Chromosome"/>
</dbReference>
<reference evidence="1 2" key="1">
    <citation type="journal article" date="2019" name="Emerg. Microbes Infect.">
        <title>Comprehensive subspecies identification of 175 nontuberculous mycobacteria species based on 7547 genomic profiles.</title>
        <authorList>
            <person name="Matsumoto Y."/>
            <person name="Kinjo T."/>
            <person name="Motooka D."/>
            <person name="Nabeya D."/>
            <person name="Jung N."/>
            <person name="Uechi K."/>
            <person name="Horii T."/>
            <person name="Iida T."/>
            <person name="Fujita J."/>
            <person name="Nakamura S."/>
        </authorList>
    </citation>
    <scope>NUCLEOTIDE SEQUENCE [LARGE SCALE GENOMIC DNA]</scope>
    <source>
        <strain evidence="1 2">JCM 12272</strain>
    </source>
</reference>
<protein>
    <submittedName>
        <fullName evidence="1">Uncharacterized protein</fullName>
    </submittedName>
</protein>
<dbReference type="AlphaFoldDB" id="A0A6N4ULM5"/>
<keyword evidence="2" id="KW-1185">Reference proteome</keyword>
<gene>
    <name evidence="1" type="ORF">MALV_08250</name>
</gene>
<organism evidence="1 2">
    <name type="scientific">Mycolicibacterium alvei</name>
    <dbReference type="NCBI Taxonomy" id="67081"/>
    <lineage>
        <taxon>Bacteria</taxon>
        <taxon>Bacillati</taxon>
        <taxon>Actinomycetota</taxon>
        <taxon>Actinomycetes</taxon>
        <taxon>Mycobacteriales</taxon>
        <taxon>Mycobacteriaceae</taxon>
        <taxon>Mycolicibacterium</taxon>
    </lineage>
</organism>
<proteinExistence type="predicted"/>